<sequence>MVPRPWIGQAEISRTPAWPLRRPSRPRPDQSRTPRRTHGASGSPRTAARARRRDSAPSALRAQQARQANRRGTWGPAPTKARLVRRVRSTEDDVHEDEQEQPHHVDEVPVPGGGFEAEVLLRRHLTDLQAQQADSQEDGADRDVEAVEARRHEEDRTVQLGLGRVFAEEQVAVQDVVILIGLNAGEQQAQQDGDQQAHLGGLAVAGDDGVVRPGQGRARQQQDDRVHERQAPRIQQFDARRGPGLPGGGGVHPVADLRDDRTRFIEDRHVEEHPEEGDEEHHFRSDEQHHAVTQADAHDGGVVALAAFLHDIRPPREHGEQDAGQADEEHPLGAGFEAEQPLHPHDGADEHDAGGEGADQRPRAGPPLSGFANSRVVRSRLLEALRREEGVAERDLTDALDLGVGRQFRGHKVLDREGTGLSRPDFLTFEAETLQFLEIRPRPLGHDIIGRRGVQGLVRGVGHLEIGHAGLADPHLLAQRFGAEGHRQVAHIGVEPNQHLLIQDLRRGRLGPLHRAVEARHLTEDSIEGHRREGRAGHRQHQSRAQNRDLVLLGHGWAASIATGASGWTGGGRAGSARSSVARASASAALRASLLALIRDRVTR</sequence>
<keyword evidence="2" id="KW-1185">Reference proteome</keyword>
<protein>
    <submittedName>
        <fullName evidence="3">LigA</fullName>
    </submittedName>
</protein>
<feature type="region of interest" description="Disordered" evidence="1">
    <location>
        <begin position="1"/>
        <end position="111"/>
    </location>
</feature>
<evidence type="ECO:0000313" key="3">
    <source>
        <dbReference type="WBParaSite" id="PTRK_0001528700.1"/>
    </source>
</evidence>
<organism evidence="2 3">
    <name type="scientific">Parastrongyloides trichosuri</name>
    <name type="common">Possum-specific nematode worm</name>
    <dbReference type="NCBI Taxonomy" id="131310"/>
    <lineage>
        <taxon>Eukaryota</taxon>
        <taxon>Metazoa</taxon>
        <taxon>Ecdysozoa</taxon>
        <taxon>Nematoda</taxon>
        <taxon>Chromadorea</taxon>
        <taxon>Rhabditida</taxon>
        <taxon>Tylenchina</taxon>
        <taxon>Panagrolaimomorpha</taxon>
        <taxon>Strongyloidoidea</taxon>
        <taxon>Strongyloididae</taxon>
        <taxon>Parastrongyloides</taxon>
    </lineage>
</organism>
<proteinExistence type="predicted"/>
<feature type="compositionally biased region" description="Basic and acidic residues" evidence="1">
    <location>
        <begin position="139"/>
        <end position="151"/>
    </location>
</feature>
<feature type="region of interest" description="Disordered" evidence="1">
    <location>
        <begin position="130"/>
        <end position="151"/>
    </location>
</feature>
<feature type="compositionally biased region" description="Low complexity" evidence="1">
    <location>
        <begin position="205"/>
        <end position="219"/>
    </location>
</feature>
<dbReference type="AlphaFoldDB" id="A0A0N5A106"/>
<feature type="compositionally biased region" description="Basic and acidic residues" evidence="1">
    <location>
        <begin position="279"/>
        <end position="290"/>
    </location>
</feature>
<feature type="region of interest" description="Disordered" evidence="1">
    <location>
        <begin position="336"/>
        <end position="372"/>
    </location>
</feature>
<accession>A0A0N5A106</accession>
<feature type="compositionally biased region" description="Basic and acidic residues" evidence="1">
    <location>
        <begin position="526"/>
        <end position="536"/>
    </location>
</feature>
<feature type="compositionally biased region" description="Low complexity" evidence="1">
    <location>
        <begin position="56"/>
        <end position="71"/>
    </location>
</feature>
<feature type="region of interest" description="Disordered" evidence="1">
    <location>
        <begin position="205"/>
        <end position="255"/>
    </location>
</feature>
<feature type="region of interest" description="Disordered" evidence="1">
    <location>
        <begin position="271"/>
        <end position="292"/>
    </location>
</feature>
<reference evidence="3" key="1">
    <citation type="submission" date="2017-02" db="UniProtKB">
        <authorList>
            <consortium name="WormBaseParasite"/>
        </authorList>
    </citation>
    <scope>IDENTIFICATION</scope>
</reference>
<feature type="region of interest" description="Disordered" evidence="1">
    <location>
        <begin position="526"/>
        <end position="545"/>
    </location>
</feature>
<feature type="compositionally biased region" description="Basic and acidic residues" evidence="1">
    <location>
        <begin position="220"/>
        <end position="231"/>
    </location>
</feature>
<name>A0A0N5A106_PARTI</name>
<evidence type="ECO:0000256" key="1">
    <source>
        <dbReference type="SAM" id="MobiDB-lite"/>
    </source>
</evidence>
<evidence type="ECO:0000313" key="2">
    <source>
        <dbReference type="Proteomes" id="UP000038045"/>
    </source>
</evidence>
<feature type="compositionally biased region" description="Basic and acidic residues" evidence="1">
    <location>
        <begin position="340"/>
        <end position="362"/>
    </location>
</feature>
<dbReference type="Proteomes" id="UP000038045">
    <property type="component" value="Unplaced"/>
</dbReference>
<dbReference type="WBParaSite" id="PTRK_0001528700.1">
    <property type="protein sequence ID" value="PTRK_0001528700.1"/>
    <property type="gene ID" value="PTRK_0001528700"/>
</dbReference>